<keyword evidence="1" id="KW-0548">Nucleotidyltransferase</keyword>
<evidence type="ECO:0000313" key="1">
    <source>
        <dbReference type="EMBL" id="KAI8031482.1"/>
    </source>
</evidence>
<dbReference type="EMBL" id="CM045758">
    <property type="protein sequence ID" value="KAI8031482.1"/>
    <property type="molecule type" value="Genomic_DNA"/>
</dbReference>
<evidence type="ECO:0000313" key="2">
    <source>
        <dbReference type="Proteomes" id="UP001060215"/>
    </source>
</evidence>
<keyword evidence="2" id="KW-1185">Reference proteome</keyword>
<sequence length="92" mass="10545">MLIDSSIHRSIQASSLVRVRVRSSFFIMVMAVFAYIYHQSFVASQSLSVEMILDQTWQGGRTLWALGGFNKLKGTRFYEFVALPVREPRSVK</sequence>
<dbReference type="Proteomes" id="UP001060215">
    <property type="component" value="Chromosome 1"/>
</dbReference>
<protein>
    <submittedName>
        <fullName evidence="1">Phosphatidate cytidylyltransferase 1</fullName>
    </submittedName>
</protein>
<accession>A0ACC0J2I8</accession>
<comment type="caution">
    <text evidence="1">The sequence shown here is derived from an EMBL/GenBank/DDBJ whole genome shotgun (WGS) entry which is preliminary data.</text>
</comment>
<proteinExistence type="predicted"/>
<organism evidence="1 2">
    <name type="scientific">Camellia lanceoleosa</name>
    <dbReference type="NCBI Taxonomy" id="1840588"/>
    <lineage>
        <taxon>Eukaryota</taxon>
        <taxon>Viridiplantae</taxon>
        <taxon>Streptophyta</taxon>
        <taxon>Embryophyta</taxon>
        <taxon>Tracheophyta</taxon>
        <taxon>Spermatophyta</taxon>
        <taxon>Magnoliopsida</taxon>
        <taxon>eudicotyledons</taxon>
        <taxon>Gunneridae</taxon>
        <taxon>Pentapetalae</taxon>
        <taxon>asterids</taxon>
        <taxon>Ericales</taxon>
        <taxon>Theaceae</taxon>
        <taxon>Camellia</taxon>
    </lineage>
</organism>
<keyword evidence="1" id="KW-0808">Transferase</keyword>
<gene>
    <name evidence="1" type="ORF">LOK49_LG01G03461</name>
</gene>
<name>A0ACC0J2I8_9ERIC</name>
<reference evidence="1 2" key="1">
    <citation type="journal article" date="2022" name="Plant J.">
        <title>Chromosome-level genome of Camellia lanceoleosa provides a valuable resource for understanding genome evolution and self-incompatibility.</title>
        <authorList>
            <person name="Gong W."/>
            <person name="Xiao S."/>
            <person name="Wang L."/>
            <person name="Liao Z."/>
            <person name="Chang Y."/>
            <person name="Mo W."/>
            <person name="Hu G."/>
            <person name="Li W."/>
            <person name="Zhao G."/>
            <person name="Zhu H."/>
            <person name="Hu X."/>
            <person name="Ji K."/>
            <person name="Xiang X."/>
            <person name="Song Q."/>
            <person name="Yuan D."/>
            <person name="Jin S."/>
            <person name="Zhang L."/>
        </authorList>
    </citation>
    <scope>NUCLEOTIDE SEQUENCE [LARGE SCALE GENOMIC DNA]</scope>
    <source>
        <strain evidence="1">SQ_2022a</strain>
    </source>
</reference>